<evidence type="ECO:0000313" key="3">
    <source>
        <dbReference type="Proteomes" id="UP001595916"/>
    </source>
</evidence>
<dbReference type="EMBL" id="JBHSHL010000009">
    <property type="protein sequence ID" value="MFC4803997.1"/>
    <property type="molecule type" value="Genomic_DNA"/>
</dbReference>
<sequence>MAYVIALILFLFGLSLPLISRRSADLVKDIKALLADDTNRQETKGTLQVIEIKSSRYDFECYAKVVFTNHNGKTFRYKETFSSSNSKASFLWKCKNKGKVPISVIYDKRSPARHFIRELKPLEVNKNSKVAYTLIGILFMLLGLFIIGAERSLM</sequence>
<evidence type="ECO:0008006" key="4">
    <source>
        <dbReference type="Google" id="ProtNLM"/>
    </source>
</evidence>
<reference evidence="3" key="1">
    <citation type="journal article" date="2019" name="Int. J. Syst. Evol. Microbiol.">
        <title>The Global Catalogue of Microorganisms (GCM) 10K type strain sequencing project: providing services to taxonomists for standard genome sequencing and annotation.</title>
        <authorList>
            <consortium name="The Broad Institute Genomics Platform"/>
            <consortium name="The Broad Institute Genome Sequencing Center for Infectious Disease"/>
            <person name="Wu L."/>
            <person name="Ma J."/>
        </authorList>
    </citation>
    <scope>NUCLEOTIDE SEQUENCE [LARGE SCALE GENOMIC DNA]</scope>
    <source>
        <strain evidence="3">CCUG 46385</strain>
    </source>
</reference>
<keyword evidence="1" id="KW-0472">Membrane</keyword>
<feature type="transmembrane region" description="Helical" evidence="1">
    <location>
        <begin position="130"/>
        <end position="149"/>
    </location>
</feature>
<protein>
    <recommendedName>
        <fullName evidence="4">DUF3592 domain-containing protein</fullName>
    </recommendedName>
</protein>
<comment type="caution">
    <text evidence="2">The sequence shown here is derived from an EMBL/GenBank/DDBJ whole genome shotgun (WGS) entry which is preliminary data.</text>
</comment>
<accession>A0ABV9QI45</accession>
<keyword evidence="3" id="KW-1185">Reference proteome</keyword>
<name>A0ABV9QI45_9FIRM</name>
<dbReference type="Proteomes" id="UP001595916">
    <property type="component" value="Unassembled WGS sequence"/>
</dbReference>
<gene>
    <name evidence="2" type="ORF">ACFO4R_02775</name>
</gene>
<evidence type="ECO:0000256" key="1">
    <source>
        <dbReference type="SAM" id="Phobius"/>
    </source>
</evidence>
<evidence type="ECO:0000313" key="2">
    <source>
        <dbReference type="EMBL" id="MFC4803997.1"/>
    </source>
</evidence>
<keyword evidence="1" id="KW-0812">Transmembrane</keyword>
<keyword evidence="1" id="KW-1133">Transmembrane helix</keyword>
<proteinExistence type="predicted"/>
<dbReference type="RefSeq" id="WP_379787476.1">
    <property type="nucleotide sequence ID" value="NZ_JBHSHL010000009.1"/>
</dbReference>
<organism evidence="2 3">
    <name type="scientific">Filifactor villosus</name>
    <dbReference type="NCBI Taxonomy" id="29374"/>
    <lineage>
        <taxon>Bacteria</taxon>
        <taxon>Bacillati</taxon>
        <taxon>Bacillota</taxon>
        <taxon>Clostridia</taxon>
        <taxon>Peptostreptococcales</taxon>
        <taxon>Filifactoraceae</taxon>
        <taxon>Filifactor</taxon>
    </lineage>
</organism>